<dbReference type="GO" id="GO:0098542">
    <property type="term" value="P:defense response to other organism"/>
    <property type="evidence" value="ECO:0007669"/>
    <property type="project" value="TreeGrafter"/>
</dbReference>
<evidence type="ECO:0000259" key="4">
    <source>
        <dbReference type="Pfam" id="PF00931"/>
    </source>
</evidence>
<dbReference type="InterPro" id="IPR002182">
    <property type="entry name" value="NB-ARC"/>
</dbReference>
<name>W9QWS4_9ROSA</name>
<organism evidence="7 8">
    <name type="scientific">Morus notabilis</name>
    <dbReference type="NCBI Taxonomy" id="981085"/>
    <lineage>
        <taxon>Eukaryota</taxon>
        <taxon>Viridiplantae</taxon>
        <taxon>Streptophyta</taxon>
        <taxon>Embryophyta</taxon>
        <taxon>Tracheophyta</taxon>
        <taxon>Spermatophyta</taxon>
        <taxon>Magnoliopsida</taxon>
        <taxon>eudicotyledons</taxon>
        <taxon>Gunneridae</taxon>
        <taxon>Pentapetalae</taxon>
        <taxon>rosids</taxon>
        <taxon>fabids</taxon>
        <taxon>Rosales</taxon>
        <taxon>Moraceae</taxon>
        <taxon>Moreae</taxon>
        <taxon>Morus</taxon>
    </lineage>
</organism>
<evidence type="ECO:0000256" key="2">
    <source>
        <dbReference type="ARBA" id="ARBA00022821"/>
    </source>
</evidence>
<dbReference type="InterPro" id="IPR055414">
    <property type="entry name" value="LRR_R13L4/SHOC2-like"/>
</dbReference>
<dbReference type="EMBL" id="KE343326">
    <property type="protein sequence ID" value="EXB23829.1"/>
    <property type="molecule type" value="Genomic_DNA"/>
</dbReference>
<dbReference type="KEGG" id="mnt:21392915"/>
<dbReference type="InterPro" id="IPR036388">
    <property type="entry name" value="WH-like_DNA-bd_sf"/>
</dbReference>
<dbReference type="InterPro" id="IPR032675">
    <property type="entry name" value="LRR_dom_sf"/>
</dbReference>
<keyword evidence="3" id="KW-0472">Membrane</keyword>
<dbReference type="PANTHER" id="PTHR23155">
    <property type="entry name" value="DISEASE RESISTANCE PROTEIN RP"/>
    <property type="match status" value="1"/>
</dbReference>
<dbReference type="AlphaFoldDB" id="W9QWS4"/>
<evidence type="ECO:0000313" key="7">
    <source>
        <dbReference type="EMBL" id="EXB23829.1"/>
    </source>
</evidence>
<gene>
    <name evidence="7" type="ORF">L484_009591</name>
</gene>
<keyword evidence="2" id="KW-0611">Plant defense</keyword>
<dbReference type="Proteomes" id="UP000030645">
    <property type="component" value="Unassembled WGS sequence"/>
</dbReference>
<evidence type="ECO:0000256" key="1">
    <source>
        <dbReference type="ARBA" id="ARBA00022737"/>
    </source>
</evidence>
<dbReference type="Gene3D" id="1.10.8.430">
    <property type="entry name" value="Helical domain of apoptotic protease-activating factors"/>
    <property type="match status" value="1"/>
</dbReference>
<evidence type="ECO:0000313" key="8">
    <source>
        <dbReference type="Proteomes" id="UP000030645"/>
    </source>
</evidence>
<dbReference type="InterPro" id="IPR044974">
    <property type="entry name" value="Disease_R_plants"/>
</dbReference>
<dbReference type="GO" id="GO:0043531">
    <property type="term" value="F:ADP binding"/>
    <property type="evidence" value="ECO:0007669"/>
    <property type="project" value="InterPro"/>
</dbReference>
<feature type="domain" description="NB-ARC" evidence="4">
    <location>
        <begin position="493"/>
        <end position="644"/>
    </location>
</feature>
<dbReference type="Gene3D" id="3.40.50.300">
    <property type="entry name" value="P-loop containing nucleotide triphosphate hydrolases"/>
    <property type="match status" value="1"/>
</dbReference>
<dbReference type="OrthoDB" id="611536at2759"/>
<dbReference type="Pfam" id="PF23559">
    <property type="entry name" value="WHD_DRP"/>
    <property type="match status" value="1"/>
</dbReference>
<dbReference type="InterPro" id="IPR042197">
    <property type="entry name" value="Apaf_helical"/>
</dbReference>
<evidence type="ECO:0000259" key="5">
    <source>
        <dbReference type="Pfam" id="PF23559"/>
    </source>
</evidence>
<keyword evidence="8" id="KW-1185">Reference proteome</keyword>
<dbReference type="Gene3D" id="3.80.10.10">
    <property type="entry name" value="Ribonuclease Inhibitor"/>
    <property type="match status" value="1"/>
</dbReference>
<dbReference type="SUPFAM" id="SSF52540">
    <property type="entry name" value="P-loop containing nucleoside triphosphate hydrolases"/>
    <property type="match status" value="1"/>
</dbReference>
<proteinExistence type="predicted"/>
<dbReference type="PANTHER" id="PTHR23155:SF955">
    <property type="entry name" value="AAA+ ATPASE DOMAIN-CONTAINING PROTEIN"/>
    <property type="match status" value="1"/>
</dbReference>
<feature type="domain" description="Disease resistance R13L4/SHOC-2-like LRR" evidence="6">
    <location>
        <begin position="883"/>
        <end position="1206"/>
    </location>
</feature>
<dbReference type="PRINTS" id="PR00364">
    <property type="entry name" value="DISEASERSIST"/>
</dbReference>
<dbReference type="InterPro" id="IPR058922">
    <property type="entry name" value="WHD_DRP"/>
</dbReference>
<dbReference type="Pfam" id="PF23598">
    <property type="entry name" value="LRR_14"/>
    <property type="match status" value="1"/>
</dbReference>
<reference evidence="8" key="1">
    <citation type="submission" date="2013-01" db="EMBL/GenBank/DDBJ databases">
        <title>Draft Genome Sequence of a Mulberry Tree, Morus notabilis C.K. Schneid.</title>
        <authorList>
            <person name="He N."/>
            <person name="Zhao S."/>
        </authorList>
    </citation>
    <scope>NUCLEOTIDE SEQUENCE</scope>
</reference>
<keyword evidence="3" id="KW-0812">Transmembrane</keyword>
<feature type="transmembrane region" description="Helical" evidence="3">
    <location>
        <begin position="39"/>
        <end position="60"/>
    </location>
</feature>
<feature type="domain" description="Disease resistance protein winged helix" evidence="5">
    <location>
        <begin position="728"/>
        <end position="801"/>
    </location>
</feature>
<dbReference type="SUPFAM" id="SSF52058">
    <property type="entry name" value="L domain-like"/>
    <property type="match status" value="1"/>
</dbReference>
<protein>
    <submittedName>
        <fullName evidence="7">Disease resistance protein RPM1</fullName>
    </submittedName>
</protein>
<evidence type="ECO:0000259" key="6">
    <source>
        <dbReference type="Pfam" id="PF23598"/>
    </source>
</evidence>
<sequence length="1229" mass="141587">MSSPLSNSVSWTNFVSRVWFFFRPTENQDTVQEDLVEGFIWLVGGSYLLLALVNCVILQYMEKNNMWIRREWRLLDALSKDFKTANKSMVQIKERAQQVWESVHNLRGITHKLNEIEARWVKKTAKVTSEAERCTVGFEEQVDGRNFLKKYFLFKKFITIVDLAFGMHRTKGGIEKLRKEKNYANHVVRILEESRMTVRRLQDRPIDESEHPSDPPRAPFDSKVASDLELLISNRPNLVWGMSAQIPFVVMQLHLLEAFIKDLHGLKLERAIEKVWLDEAQNIIDQTNNVIKTMLQETANKVRWLSIFKDYWGLRRKFKKNIKNVSAVLSHLLETKERYGFKFIRRESSKDANSNVPQPPMEDNTTSLISSAVRSIRSHMQDQEPNSLTLLAKELEDLEKLLKDQEATERAIGTRMASYKLLEKMASDAELCMKNSQWTEINRIHEDASFLKRCVQVYRIDMMKESSSVVGLEEDIHELVLSLKQTANTNNEAHERHSVLSIVGMRGIGKRTLAKKICHHRSIINHFPVRRLVSVQEESDEIRLLQSVGNQILQIQENENEKEYWINKLQVFLKENRCLIVLDNLLLKQTWDRLKLALIPDGSISTIMLTTRDKAVALHVNPSNIHPLRLRTREESWELFTQMVDCPPSEVEILTKRVVARTGGLPLAILRLGYLLSGKSVTEEELSVVLERVSQVHYQQPWVSTWDTNKEYLQSQPVLEKCLSYFELFPRDFEVPARRLVALWVAQGLAQNTELNEERTEETIAYGYLLELINRNIIQTVERKRNGKVSTCRFPSTLRELWLKNRRTTRTPCSWSVASFDRQLAYRFDADEDSGYSRSIHSLNSNILGEDSCPLSITVFDSRDGERLGEEVRDFLRQGIASGNFRDLQVLDLERVLIPHLPSAIGKLKHLTYLGLRWTHLETLPPSVGKLLNLQTLDLKHTNLGTLPSSVWKLNKLRNLHLSEVCRIKFMPQISAISMKNLHKLSGVFVDHESRALMEVVDKLNNLRKLRLTFQLTLEQQKRLAERIPRLTHLESLSLKSVNEDNQAHSLRLEPLIDLKKLSSLCLSGKLERRAYILSELPESLTELTLSDSGLSRGNLLLPFLGNLPQLKFLSFFSGSYQQNRMDFSGGFPNLLVLKLWCLDTLVTLKVEEGAMQKLRELEIRSCLNLTVPTGLTHLKTLQELKLTSMPAKYTADIENAFAAAKRQSPDTIIHFPAIKITNESPDAC</sequence>
<accession>W9QWS4</accession>
<keyword evidence="1" id="KW-0677">Repeat</keyword>
<keyword evidence="3" id="KW-1133">Transmembrane helix</keyword>
<evidence type="ECO:0000256" key="3">
    <source>
        <dbReference type="SAM" id="Phobius"/>
    </source>
</evidence>
<dbReference type="eggNOG" id="KOG4658">
    <property type="taxonomic scope" value="Eukaryota"/>
</dbReference>
<dbReference type="Gene3D" id="1.10.10.10">
    <property type="entry name" value="Winged helix-like DNA-binding domain superfamily/Winged helix DNA-binding domain"/>
    <property type="match status" value="1"/>
</dbReference>
<dbReference type="Pfam" id="PF00931">
    <property type="entry name" value="NB-ARC"/>
    <property type="match status" value="1"/>
</dbReference>
<dbReference type="InterPro" id="IPR027417">
    <property type="entry name" value="P-loop_NTPase"/>
</dbReference>